<sequence>MTMQQYREILNEESQVAIEMVLIPSGKFLMGSPDEELGRTAFEGPQHEVMISNFFMSRYPITQAQWKLVATMPDNGWQLNPQPSDFDGDNRPVEMVSWQDALEFCTRLSTYTGHPYRLPTESEWEYACRAGTTTPFCFGDQITPDLVNYRAPKKYPYGPKAQYPPGTTSVDHFDVTNSFGLSDMHGNVYEWCQDDWHENYENAPIDGSAWLLDTNERISIRVIRGGSWRYRPDRCRSANRNYFGSMGRTRNIGFRVVSSSLNTR</sequence>
<reference evidence="2 3" key="1">
    <citation type="journal article" date="2020" name="Microb. Ecol.">
        <title>Ecogenomics of the Marine Benthic Filamentous Cyanobacterium Adonisia.</title>
        <authorList>
            <person name="Walter J.M."/>
            <person name="Coutinho F.H."/>
            <person name="Leomil L."/>
            <person name="Hargreaves P.I."/>
            <person name="Campeao M.E."/>
            <person name="Vieira V.V."/>
            <person name="Silva B.S."/>
            <person name="Fistarol G.O."/>
            <person name="Salomon P.S."/>
            <person name="Sawabe T."/>
            <person name="Mino S."/>
            <person name="Hosokawa M."/>
            <person name="Miyashita H."/>
            <person name="Maruyama F."/>
            <person name="van Verk M.C."/>
            <person name="Dutilh B.E."/>
            <person name="Thompson C.C."/>
            <person name="Thompson F.L."/>
        </authorList>
    </citation>
    <scope>NUCLEOTIDE SEQUENCE [LARGE SCALE GENOMIC DNA]</scope>
    <source>
        <strain evidence="2 3">CCMR0081</strain>
    </source>
</reference>
<dbReference type="PANTHER" id="PTHR23150">
    <property type="entry name" value="SULFATASE MODIFYING FACTOR 1, 2"/>
    <property type="match status" value="1"/>
</dbReference>
<dbReference type="InterPro" id="IPR051043">
    <property type="entry name" value="Sulfatase_Mod_Factor_Kinase"/>
</dbReference>
<comment type="caution">
    <text evidence="2">The sequence shown here is derived from an EMBL/GenBank/DDBJ whole genome shotgun (WGS) entry which is preliminary data.</text>
</comment>
<dbReference type="Pfam" id="PF03781">
    <property type="entry name" value="FGE-sulfatase"/>
    <property type="match status" value="1"/>
</dbReference>
<gene>
    <name evidence="2" type="ORF">DXZ20_00460</name>
</gene>
<evidence type="ECO:0000313" key="2">
    <source>
        <dbReference type="EMBL" id="NEZ54200.1"/>
    </source>
</evidence>
<evidence type="ECO:0000259" key="1">
    <source>
        <dbReference type="Pfam" id="PF03781"/>
    </source>
</evidence>
<dbReference type="GO" id="GO:0120147">
    <property type="term" value="F:formylglycine-generating oxidase activity"/>
    <property type="evidence" value="ECO:0007669"/>
    <property type="project" value="TreeGrafter"/>
</dbReference>
<feature type="domain" description="Sulfatase-modifying factor enzyme-like" evidence="1">
    <location>
        <begin position="19"/>
        <end position="257"/>
    </location>
</feature>
<dbReference type="Proteomes" id="UP000481033">
    <property type="component" value="Unassembled WGS sequence"/>
</dbReference>
<evidence type="ECO:0000313" key="3">
    <source>
        <dbReference type="Proteomes" id="UP000481033"/>
    </source>
</evidence>
<dbReference type="PANTHER" id="PTHR23150:SF19">
    <property type="entry name" value="FORMYLGLYCINE-GENERATING ENZYME"/>
    <property type="match status" value="1"/>
</dbReference>
<protein>
    <submittedName>
        <fullName evidence="2">Formylglycine-generating enzyme family protein</fullName>
    </submittedName>
</protein>
<dbReference type="EMBL" id="QXHD01000001">
    <property type="protein sequence ID" value="NEZ54200.1"/>
    <property type="molecule type" value="Genomic_DNA"/>
</dbReference>
<organism evidence="2 3">
    <name type="scientific">Adonisia turfae CCMR0081</name>
    <dbReference type="NCBI Taxonomy" id="2292702"/>
    <lineage>
        <taxon>Bacteria</taxon>
        <taxon>Bacillati</taxon>
        <taxon>Cyanobacteriota</taxon>
        <taxon>Adonisia</taxon>
        <taxon>Adonisia turfae</taxon>
    </lineage>
</organism>
<dbReference type="Gene3D" id="3.90.1580.10">
    <property type="entry name" value="paralog of FGE (formylglycine-generating enzyme)"/>
    <property type="match status" value="1"/>
</dbReference>
<dbReference type="AlphaFoldDB" id="A0A6M0RE66"/>
<dbReference type="InterPro" id="IPR016187">
    <property type="entry name" value="CTDL_fold"/>
</dbReference>
<proteinExistence type="predicted"/>
<dbReference type="InterPro" id="IPR042095">
    <property type="entry name" value="SUMF_sf"/>
</dbReference>
<dbReference type="InterPro" id="IPR005532">
    <property type="entry name" value="SUMF_dom"/>
</dbReference>
<accession>A0A6M0RE66</accession>
<keyword evidence="3" id="KW-1185">Reference proteome</keyword>
<dbReference type="SUPFAM" id="SSF56436">
    <property type="entry name" value="C-type lectin-like"/>
    <property type="match status" value="1"/>
</dbReference>
<name>A0A6M0RE66_9CYAN</name>